<proteinExistence type="inferred from homology"/>
<keyword evidence="6" id="KW-0862">Zinc</keyword>
<dbReference type="AlphaFoldDB" id="A0A5P2G4Z8"/>
<comment type="cofactor">
    <cofactor evidence="1">
        <name>Zn(2+)</name>
        <dbReference type="ChEBI" id="CHEBI:29105"/>
    </cofactor>
</comment>
<dbReference type="InterPro" id="IPR000718">
    <property type="entry name" value="Peptidase_M13"/>
</dbReference>
<dbReference type="PANTHER" id="PTHR11733">
    <property type="entry name" value="ZINC METALLOPROTEASE FAMILY M13 NEPRILYSIN-RELATED"/>
    <property type="match status" value="1"/>
</dbReference>
<evidence type="ECO:0000256" key="1">
    <source>
        <dbReference type="ARBA" id="ARBA00001947"/>
    </source>
</evidence>
<dbReference type="OrthoDB" id="9775677at2"/>
<dbReference type="GO" id="GO:0046872">
    <property type="term" value="F:metal ion binding"/>
    <property type="evidence" value="ECO:0007669"/>
    <property type="project" value="UniProtKB-KW"/>
</dbReference>
<feature type="domain" description="Peptidase M13 N-terminal" evidence="9">
    <location>
        <begin position="46"/>
        <end position="430"/>
    </location>
</feature>
<dbReference type="Pfam" id="PF01431">
    <property type="entry name" value="Peptidase_M13"/>
    <property type="match status" value="1"/>
</dbReference>
<evidence type="ECO:0000256" key="2">
    <source>
        <dbReference type="ARBA" id="ARBA00007357"/>
    </source>
</evidence>
<dbReference type="SUPFAM" id="SSF55486">
    <property type="entry name" value="Metalloproteases ('zincins'), catalytic domain"/>
    <property type="match status" value="1"/>
</dbReference>
<evidence type="ECO:0000256" key="7">
    <source>
        <dbReference type="ARBA" id="ARBA00023049"/>
    </source>
</evidence>
<reference evidence="10 11" key="1">
    <citation type="submission" date="2019-09" db="EMBL/GenBank/DDBJ databases">
        <title>Complete genome sequence of Arachidicoccus sp. B3-10 isolated from apple orchard soil.</title>
        <authorList>
            <person name="Kim H.S."/>
            <person name="Han K.-I."/>
            <person name="Suh M.K."/>
            <person name="Lee K.C."/>
            <person name="Eom M.K."/>
            <person name="Kim J.-S."/>
            <person name="Kang S.W."/>
            <person name="Sin Y."/>
            <person name="Lee J.-S."/>
        </authorList>
    </citation>
    <scope>NUCLEOTIDE SEQUENCE [LARGE SCALE GENOMIC DNA]</scope>
    <source>
        <strain evidence="10 11">B3-10</strain>
    </source>
</reference>
<evidence type="ECO:0000256" key="6">
    <source>
        <dbReference type="ARBA" id="ARBA00022833"/>
    </source>
</evidence>
<dbReference type="PRINTS" id="PR00786">
    <property type="entry name" value="NEPRILYSIN"/>
</dbReference>
<dbReference type="PROSITE" id="PS51885">
    <property type="entry name" value="NEPRILYSIN"/>
    <property type="match status" value="1"/>
</dbReference>
<dbReference type="Proteomes" id="UP000292424">
    <property type="component" value="Chromosome"/>
</dbReference>
<dbReference type="KEGG" id="arac:E0W69_011280"/>
<dbReference type="InterPro" id="IPR008753">
    <property type="entry name" value="Peptidase_M13_N"/>
</dbReference>
<dbReference type="GO" id="GO:0016485">
    <property type="term" value="P:protein processing"/>
    <property type="evidence" value="ECO:0007669"/>
    <property type="project" value="TreeGrafter"/>
</dbReference>
<feature type="domain" description="Peptidase M13 C-terminal" evidence="8">
    <location>
        <begin position="482"/>
        <end position="683"/>
    </location>
</feature>
<dbReference type="CDD" id="cd08662">
    <property type="entry name" value="M13"/>
    <property type="match status" value="1"/>
</dbReference>
<dbReference type="InterPro" id="IPR024079">
    <property type="entry name" value="MetalloPept_cat_dom_sf"/>
</dbReference>
<evidence type="ECO:0000256" key="4">
    <source>
        <dbReference type="ARBA" id="ARBA00022723"/>
    </source>
</evidence>
<dbReference type="InterPro" id="IPR018497">
    <property type="entry name" value="Peptidase_M13_C"/>
</dbReference>
<comment type="similarity">
    <text evidence="2">Belongs to the peptidase M13 family.</text>
</comment>
<dbReference type="RefSeq" id="WP_131330165.1">
    <property type="nucleotide sequence ID" value="NZ_CP044016.1"/>
</dbReference>
<evidence type="ECO:0000259" key="9">
    <source>
        <dbReference type="Pfam" id="PF05649"/>
    </source>
</evidence>
<dbReference type="Pfam" id="PF05649">
    <property type="entry name" value="Peptidase_M13_N"/>
    <property type="match status" value="1"/>
</dbReference>
<evidence type="ECO:0000256" key="3">
    <source>
        <dbReference type="ARBA" id="ARBA00022670"/>
    </source>
</evidence>
<keyword evidence="11" id="KW-1185">Reference proteome</keyword>
<keyword evidence="4" id="KW-0479">Metal-binding</keyword>
<accession>A0A5P2G4Z8</accession>
<dbReference type="Gene3D" id="3.40.390.10">
    <property type="entry name" value="Collagenase (Catalytic Domain)"/>
    <property type="match status" value="1"/>
</dbReference>
<dbReference type="Gene3D" id="1.10.1380.10">
    <property type="entry name" value="Neutral endopeptidase , domain2"/>
    <property type="match status" value="1"/>
</dbReference>
<organism evidence="10 11">
    <name type="scientific">Rhizosphaericola mali</name>
    <dbReference type="NCBI Taxonomy" id="2545455"/>
    <lineage>
        <taxon>Bacteria</taxon>
        <taxon>Pseudomonadati</taxon>
        <taxon>Bacteroidota</taxon>
        <taxon>Chitinophagia</taxon>
        <taxon>Chitinophagales</taxon>
        <taxon>Chitinophagaceae</taxon>
        <taxon>Rhizosphaericola</taxon>
    </lineage>
</organism>
<keyword evidence="7" id="KW-0482">Metalloprotease</keyword>
<evidence type="ECO:0000313" key="10">
    <source>
        <dbReference type="EMBL" id="QES89219.1"/>
    </source>
</evidence>
<gene>
    <name evidence="10" type="ORF">E0W69_011280</name>
</gene>
<protein>
    <submittedName>
        <fullName evidence="10">M13 family metallopeptidase</fullName>
    </submittedName>
</protein>
<dbReference type="GO" id="GO:0005886">
    <property type="term" value="C:plasma membrane"/>
    <property type="evidence" value="ECO:0007669"/>
    <property type="project" value="TreeGrafter"/>
</dbReference>
<evidence type="ECO:0000313" key="11">
    <source>
        <dbReference type="Proteomes" id="UP000292424"/>
    </source>
</evidence>
<dbReference type="GO" id="GO:0004222">
    <property type="term" value="F:metalloendopeptidase activity"/>
    <property type="evidence" value="ECO:0007669"/>
    <property type="project" value="InterPro"/>
</dbReference>
<evidence type="ECO:0000256" key="5">
    <source>
        <dbReference type="ARBA" id="ARBA00022801"/>
    </source>
</evidence>
<dbReference type="EMBL" id="CP044016">
    <property type="protein sequence ID" value="QES89219.1"/>
    <property type="molecule type" value="Genomic_DNA"/>
</dbReference>
<evidence type="ECO:0000259" key="8">
    <source>
        <dbReference type="Pfam" id="PF01431"/>
    </source>
</evidence>
<name>A0A5P2G4Z8_9BACT</name>
<dbReference type="InterPro" id="IPR042089">
    <property type="entry name" value="Peptidase_M13_dom_2"/>
</dbReference>
<dbReference type="PANTHER" id="PTHR11733:SF167">
    <property type="entry name" value="FI17812P1-RELATED"/>
    <property type="match status" value="1"/>
</dbReference>
<keyword evidence="3" id="KW-0645">Protease</keyword>
<sequence length="686" mass="78586">MKIYISRLIIIGLSIAYLISCKTNETSNSDRKHFIETKNIDSSVKPGDDFFQYSNGSWLKNAKIPDEYSYTGIFLEADRTIKGHLKEILENAAQNDSKIGSISQKVGDFYTSGIDTVTINKRNYEPVKSLLAKIDAVKSIPEWMQIATEETVNTYNPNIYNTPNIFGFIVYADQKNNTKNIAWLLQAGIGLPERDYYFRTDTATIDIQNAYKNYLTELFRLTGSDSSTSIKNSETVYNIEKQLASSHKTAVQLRDVSANYHKISMEKIENEQPNIGWKAFFKTIGAKTDSVDMEQPEYYAKLNTMLKTVPIDDWKLYLKAHTLTSYANLLSKDFQDASFNYNKILSGQKKQRIRGERIVSNTDAELGDALGQLYVEKYFTPEAKQKIDELISNIVKAYANHIQNLDWMGDATKKTALEKLNAINRKIGFPDKWRDYSNVTIDKSKYFENNVACNRDNFDFMLSQLGKPVDKSLWGMTAPTYNAYYDPMHNDINFPAGILQSPLFDKDADDAVNYGGIGWVIGHEITHAFDDQGSLYDKEGNMKNWWTKEDKTKFNKKVKQIQKLYDGFAVFKDLNINGELTSGENIADLGGMSIAYDAFKMTKQGKSNEKIDGFTPDQRFFLAFANSRRVKKTDESLRQYVQTDPHATNNWRINGPLMNFEPFYKAFNVKPGEKMYKDPKDRIKIW</sequence>
<keyword evidence="5" id="KW-0378">Hydrolase</keyword>